<keyword evidence="2" id="KW-1185">Reference proteome</keyword>
<comment type="caution">
    <text evidence="1">The sequence shown here is derived from an EMBL/GenBank/DDBJ whole genome shotgun (WGS) entry which is preliminary data.</text>
</comment>
<sequence length="185" mass="20480">MVMCFKDNEQGHYPDECPKLNKASGTSEAAYMSDVITGTFRINDVYAKVLFDSGANQSVIDFEFCKLLNEPLVKLDKPYLVETANGNVVKINEALVNGKITLFKHNMLAGLNAVIGIEKKKLGDTHVVADSPDVFLDELPSLPPERVIEFNINLVPSTIPIVKSSYRLALTEIKDLKKHLDESLA</sequence>
<dbReference type="InterPro" id="IPR032567">
    <property type="entry name" value="RTL1-rel"/>
</dbReference>
<dbReference type="Pfam" id="PF08284">
    <property type="entry name" value="RVP_2"/>
    <property type="match status" value="1"/>
</dbReference>
<gene>
    <name evidence="1" type="ORF">E3N88_17416</name>
</gene>
<dbReference type="EMBL" id="SZYD01000009">
    <property type="protein sequence ID" value="KAD5317470.1"/>
    <property type="molecule type" value="Genomic_DNA"/>
</dbReference>
<dbReference type="Gene3D" id="2.40.70.10">
    <property type="entry name" value="Acid Proteases"/>
    <property type="match status" value="1"/>
</dbReference>
<reference evidence="1 2" key="1">
    <citation type="submission" date="2019-05" db="EMBL/GenBank/DDBJ databases">
        <title>Mikania micrantha, genome provides insights into the molecular mechanism of rapid growth.</title>
        <authorList>
            <person name="Liu B."/>
        </authorList>
    </citation>
    <scope>NUCLEOTIDE SEQUENCE [LARGE SCALE GENOMIC DNA]</scope>
    <source>
        <strain evidence="1">NLD-2019</strain>
        <tissue evidence="1">Leaf</tissue>
    </source>
</reference>
<evidence type="ECO:0000313" key="1">
    <source>
        <dbReference type="EMBL" id="KAD5317470.1"/>
    </source>
</evidence>
<dbReference type="OrthoDB" id="437338at2759"/>
<evidence type="ECO:0000313" key="2">
    <source>
        <dbReference type="Proteomes" id="UP000326396"/>
    </source>
</evidence>
<protein>
    <submittedName>
        <fullName evidence="1">Uncharacterized protein</fullName>
    </submittedName>
</protein>
<dbReference type="PANTHER" id="PTHR15503">
    <property type="entry name" value="LDOC1 RELATED"/>
    <property type="match status" value="1"/>
</dbReference>
<dbReference type="InterPro" id="IPR021109">
    <property type="entry name" value="Peptidase_aspartic_dom_sf"/>
</dbReference>
<dbReference type="PANTHER" id="PTHR15503:SF45">
    <property type="entry name" value="RNA-DIRECTED DNA POLYMERASE HOMOLOG"/>
    <property type="match status" value="1"/>
</dbReference>
<proteinExistence type="predicted"/>
<dbReference type="AlphaFoldDB" id="A0A5N6NTA1"/>
<dbReference type="CDD" id="cd00303">
    <property type="entry name" value="retropepsin_like"/>
    <property type="match status" value="1"/>
</dbReference>
<name>A0A5N6NTA1_9ASTR</name>
<dbReference type="SUPFAM" id="SSF50630">
    <property type="entry name" value="Acid proteases"/>
    <property type="match status" value="1"/>
</dbReference>
<dbReference type="Proteomes" id="UP000326396">
    <property type="component" value="Linkage Group LG17"/>
</dbReference>
<accession>A0A5N6NTA1</accession>
<organism evidence="1 2">
    <name type="scientific">Mikania micrantha</name>
    <name type="common">bitter vine</name>
    <dbReference type="NCBI Taxonomy" id="192012"/>
    <lineage>
        <taxon>Eukaryota</taxon>
        <taxon>Viridiplantae</taxon>
        <taxon>Streptophyta</taxon>
        <taxon>Embryophyta</taxon>
        <taxon>Tracheophyta</taxon>
        <taxon>Spermatophyta</taxon>
        <taxon>Magnoliopsida</taxon>
        <taxon>eudicotyledons</taxon>
        <taxon>Gunneridae</taxon>
        <taxon>Pentapetalae</taxon>
        <taxon>asterids</taxon>
        <taxon>campanulids</taxon>
        <taxon>Asterales</taxon>
        <taxon>Asteraceae</taxon>
        <taxon>Asteroideae</taxon>
        <taxon>Heliantheae alliance</taxon>
        <taxon>Eupatorieae</taxon>
        <taxon>Mikania</taxon>
    </lineage>
</organism>